<evidence type="ECO:0000313" key="3">
    <source>
        <dbReference type="Proteomes" id="UP000410492"/>
    </source>
</evidence>
<dbReference type="PANTHER" id="PTHR10773">
    <property type="entry name" value="DNA-DIRECTED RNA POLYMERASES I, II, AND III SUBUNIT RPABC2"/>
    <property type="match status" value="1"/>
</dbReference>
<gene>
    <name evidence="2" type="ORF">CALMAC_LOCUS18728</name>
</gene>
<evidence type="ECO:0000313" key="2">
    <source>
        <dbReference type="EMBL" id="VEN61270.1"/>
    </source>
</evidence>
<dbReference type="AlphaFoldDB" id="A0A653DM11"/>
<dbReference type="EMBL" id="CAACVG010013110">
    <property type="protein sequence ID" value="VEN61270.1"/>
    <property type="molecule type" value="Genomic_DNA"/>
</dbReference>
<proteinExistence type="predicted"/>
<accession>A0A653DM11</accession>
<dbReference type="PANTHER" id="PTHR10773:SF19">
    <property type="match status" value="1"/>
</dbReference>
<feature type="region of interest" description="Disordered" evidence="1">
    <location>
        <begin position="156"/>
        <end position="175"/>
    </location>
</feature>
<evidence type="ECO:0000256" key="1">
    <source>
        <dbReference type="SAM" id="MobiDB-lite"/>
    </source>
</evidence>
<keyword evidence="3" id="KW-1185">Reference proteome</keyword>
<name>A0A653DM11_CALMS</name>
<reference evidence="2 3" key="1">
    <citation type="submission" date="2019-01" db="EMBL/GenBank/DDBJ databases">
        <authorList>
            <person name="Sayadi A."/>
        </authorList>
    </citation>
    <scope>NUCLEOTIDE SEQUENCE [LARGE SCALE GENOMIC DNA]</scope>
</reference>
<organism evidence="2 3">
    <name type="scientific">Callosobruchus maculatus</name>
    <name type="common">Southern cowpea weevil</name>
    <name type="synonym">Pulse bruchid</name>
    <dbReference type="NCBI Taxonomy" id="64391"/>
    <lineage>
        <taxon>Eukaryota</taxon>
        <taxon>Metazoa</taxon>
        <taxon>Ecdysozoa</taxon>
        <taxon>Arthropoda</taxon>
        <taxon>Hexapoda</taxon>
        <taxon>Insecta</taxon>
        <taxon>Pterygota</taxon>
        <taxon>Neoptera</taxon>
        <taxon>Endopterygota</taxon>
        <taxon>Coleoptera</taxon>
        <taxon>Polyphaga</taxon>
        <taxon>Cucujiformia</taxon>
        <taxon>Chrysomeloidea</taxon>
        <taxon>Chrysomelidae</taxon>
        <taxon>Bruchinae</taxon>
        <taxon>Bruchini</taxon>
        <taxon>Callosobruchus</taxon>
    </lineage>
</organism>
<sequence>MSKRTLHILSLARTKNMENYEEKIENNSCASSPLDTLDIGEAPIIFLPEDVNLFSFQENTVNFDFQGFLSEDENKVCDLEDKSNIPNSKNCCDNNGVTNTSCDEYFELSETIPDPAKDPQMKHRLVPYECFSDEDEGSGESDQLVCEPLTTGSSFDKDKTFEPSAVSSSSQDSYEGDIFSYSEDTELEEAQNNINSARKRKKVADESEWVRIKNKRLRMQGKAYLGFSKKRGEKIKQNQPREARTLKKTCDSTKCIKSKLRYSKEFTETCRQQIFNKFWSLSWDQRKVFVASHVLKTPTFKRTKEHSRRSGTYTYYLNDGNGKLQVCRTMFINTLGIGYKTVQYWVDNSSYGMEKKIRRKLQIFGPVF</sequence>
<dbReference type="Proteomes" id="UP000410492">
    <property type="component" value="Unassembled WGS sequence"/>
</dbReference>
<protein>
    <submittedName>
        <fullName evidence="2">Uncharacterized protein</fullName>
    </submittedName>
</protein>
<dbReference type="OrthoDB" id="6780237at2759"/>